<evidence type="ECO:0000313" key="1">
    <source>
        <dbReference type="EMBL" id="MBB5054218.1"/>
    </source>
</evidence>
<gene>
    <name evidence="1" type="ORF">HNQ36_004220</name>
</gene>
<dbReference type="RefSeq" id="WP_184088152.1">
    <property type="nucleotide sequence ID" value="NZ_JACHIJ010000006.1"/>
</dbReference>
<dbReference type="AlphaFoldDB" id="A0A840N8T0"/>
<reference evidence="1 2" key="1">
    <citation type="submission" date="2020-08" db="EMBL/GenBank/DDBJ databases">
        <title>Genomic Encyclopedia of Type Strains, Phase IV (KMG-IV): sequencing the most valuable type-strain genomes for metagenomic binning, comparative biology and taxonomic classification.</title>
        <authorList>
            <person name="Goeker M."/>
        </authorList>
    </citation>
    <scope>NUCLEOTIDE SEQUENCE [LARGE SCALE GENOMIC DNA]</scope>
    <source>
        <strain evidence="1 2">DSM 17498</strain>
    </source>
</reference>
<dbReference type="Proteomes" id="UP000521227">
    <property type="component" value="Unassembled WGS sequence"/>
</dbReference>
<dbReference type="EMBL" id="JACHIJ010000006">
    <property type="protein sequence ID" value="MBB5054218.1"/>
    <property type="molecule type" value="Genomic_DNA"/>
</dbReference>
<sequence>MTRPLPIALTFDLDPDVFDASIDPESHRNRLTWLCITLGIRRIHEALEGIPAFRGVAPPCTWFVRVDNQIADIYGRPGHLLEQYDAIFRDAQKRGDEISWHPHLYRRIENNWIQETDEAALDEALKWSVTDMRKMGYEVACSRIGEAYGSSCIMRSLSQLGIRYDATAMAGRRRVDDQRLIDWLPTPPDGYRPSQADHRVPGKPEYPILEVPMSMLQVKAEYDEQPILRYLDLSFHPASLDVGLSDLVKNAPHLVAVTHPSAILAECRPAKPHGLLSYAIEGLVANVLAIISRAQMAGRSVQFVTMSDLGRQIETRIDG</sequence>
<proteinExistence type="predicted"/>
<accession>A0A840N8T0</accession>
<organism evidence="1 2">
    <name type="scientific">Afipia massiliensis</name>
    <dbReference type="NCBI Taxonomy" id="211460"/>
    <lineage>
        <taxon>Bacteria</taxon>
        <taxon>Pseudomonadati</taxon>
        <taxon>Pseudomonadota</taxon>
        <taxon>Alphaproteobacteria</taxon>
        <taxon>Hyphomicrobiales</taxon>
        <taxon>Nitrobacteraceae</taxon>
        <taxon>Afipia</taxon>
    </lineage>
</organism>
<comment type="caution">
    <text evidence="1">The sequence shown here is derived from an EMBL/GenBank/DDBJ whole genome shotgun (WGS) entry which is preliminary data.</text>
</comment>
<evidence type="ECO:0008006" key="3">
    <source>
        <dbReference type="Google" id="ProtNLM"/>
    </source>
</evidence>
<evidence type="ECO:0000313" key="2">
    <source>
        <dbReference type="Proteomes" id="UP000521227"/>
    </source>
</evidence>
<name>A0A840N8T0_9BRAD</name>
<dbReference type="Gene3D" id="3.20.20.370">
    <property type="entry name" value="Glycoside hydrolase/deacetylase"/>
    <property type="match status" value="1"/>
</dbReference>
<protein>
    <recommendedName>
        <fullName evidence="3">Polysaccharide deacetylase</fullName>
    </recommendedName>
</protein>